<dbReference type="GO" id="GO:0051301">
    <property type="term" value="P:cell division"/>
    <property type="evidence" value="ECO:0007669"/>
    <property type="project" value="UniProtKB-KW"/>
</dbReference>
<accession>A0ABW4VPY5</accession>
<name>A0ABW4VPY5_9BACT</name>
<dbReference type="RefSeq" id="WP_376886557.1">
    <property type="nucleotide sequence ID" value="NZ_JBHUHR010000038.1"/>
</dbReference>
<dbReference type="EMBL" id="JBHUHR010000038">
    <property type="protein sequence ID" value="MFD2035620.1"/>
    <property type="molecule type" value="Genomic_DNA"/>
</dbReference>
<organism evidence="1 2">
    <name type="scientific">Belliella marina</name>
    <dbReference type="NCBI Taxonomy" id="1644146"/>
    <lineage>
        <taxon>Bacteria</taxon>
        <taxon>Pseudomonadati</taxon>
        <taxon>Bacteroidota</taxon>
        <taxon>Cytophagia</taxon>
        <taxon>Cytophagales</taxon>
        <taxon>Cyclobacteriaceae</taxon>
        <taxon>Belliella</taxon>
    </lineage>
</organism>
<sequence length="251" mass="28690">MKTNMKKTISFTVIVMVLVVFIGFVEKKNSEKRMTNIQVKVNAIADVYFVDEKEILEKLKTEFPILNTGISMSELNFSSIEKKVENHPFVKNAEVFGDLKGNVWIEIDQHKPMARIVRPMAADGYISTEGILLPTSPNYTTRVLTLEGAYAEGLLGFEDLSKKHGDLLTLIKFIEKNDFWRAQITGLEISKKGDIKFHQQVGKQVIEFGEAVDIEEKFKKISLFYDEILPAKGWNAYSRVNVKYKDQIICE</sequence>
<evidence type="ECO:0000313" key="1">
    <source>
        <dbReference type="EMBL" id="MFD2035620.1"/>
    </source>
</evidence>
<keyword evidence="1" id="KW-0132">Cell division</keyword>
<reference evidence="2" key="1">
    <citation type="journal article" date="2019" name="Int. J. Syst. Evol. Microbiol.">
        <title>The Global Catalogue of Microorganisms (GCM) 10K type strain sequencing project: providing services to taxonomists for standard genome sequencing and annotation.</title>
        <authorList>
            <consortium name="The Broad Institute Genomics Platform"/>
            <consortium name="The Broad Institute Genome Sequencing Center for Infectious Disease"/>
            <person name="Wu L."/>
            <person name="Ma J."/>
        </authorList>
    </citation>
    <scope>NUCLEOTIDE SEQUENCE [LARGE SCALE GENOMIC DNA]</scope>
    <source>
        <strain evidence="2">CGMCC 1.15180</strain>
    </source>
</reference>
<evidence type="ECO:0000313" key="2">
    <source>
        <dbReference type="Proteomes" id="UP001597361"/>
    </source>
</evidence>
<gene>
    <name evidence="1" type="ORF">ACFSKL_12525</name>
</gene>
<protein>
    <submittedName>
        <fullName evidence="1">Cell division protein FtsQ/DivIB</fullName>
    </submittedName>
</protein>
<comment type="caution">
    <text evidence="1">The sequence shown here is derived from an EMBL/GenBank/DDBJ whole genome shotgun (WGS) entry which is preliminary data.</text>
</comment>
<keyword evidence="2" id="KW-1185">Reference proteome</keyword>
<dbReference type="Proteomes" id="UP001597361">
    <property type="component" value="Unassembled WGS sequence"/>
</dbReference>
<keyword evidence="1" id="KW-0131">Cell cycle</keyword>
<proteinExistence type="predicted"/>